<dbReference type="InterPro" id="IPR052164">
    <property type="entry name" value="Anthracycline_SecMetBiosynth"/>
</dbReference>
<gene>
    <name evidence="2" type="ORF">SK803_33355</name>
</gene>
<dbReference type="InterPro" id="IPR037523">
    <property type="entry name" value="VOC_core"/>
</dbReference>
<reference evidence="2 3" key="1">
    <citation type="submission" date="2023-11" db="EMBL/GenBank/DDBJ databases">
        <title>Lentzea sokolovensis, sp. nov., Lentzea kristufkii, sp. nov., and Lentzea miocenensis, sp. nov., rare actinobacteria from Sokolov Coal Basin, Miocene lacustrine sediment, Czech Republic.</title>
        <authorList>
            <person name="Lara A."/>
            <person name="Kotroba L."/>
            <person name="Nouioui I."/>
            <person name="Neumann-Schaal M."/>
            <person name="Mast Y."/>
            <person name="Chronakova A."/>
        </authorList>
    </citation>
    <scope>NUCLEOTIDE SEQUENCE [LARGE SCALE GENOMIC DNA]</scope>
    <source>
        <strain evidence="2 3">BCCO 10_0856</strain>
    </source>
</reference>
<accession>A0ABU4TAE2</accession>
<evidence type="ECO:0000313" key="3">
    <source>
        <dbReference type="Proteomes" id="UP001285521"/>
    </source>
</evidence>
<dbReference type="RefSeq" id="WP_319970145.1">
    <property type="nucleotide sequence ID" value="NZ_JAXAVW010000032.1"/>
</dbReference>
<dbReference type="Proteomes" id="UP001285521">
    <property type="component" value="Unassembled WGS sequence"/>
</dbReference>
<evidence type="ECO:0000259" key="1">
    <source>
        <dbReference type="PROSITE" id="PS51819"/>
    </source>
</evidence>
<proteinExistence type="predicted"/>
<dbReference type="Pfam" id="PF18029">
    <property type="entry name" value="Glyoxalase_6"/>
    <property type="match status" value="1"/>
</dbReference>
<dbReference type="SUPFAM" id="SSF54593">
    <property type="entry name" value="Glyoxalase/Bleomycin resistance protein/Dihydroxybiphenyl dioxygenase"/>
    <property type="match status" value="2"/>
</dbReference>
<dbReference type="InterPro" id="IPR029068">
    <property type="entry name" value="Glyas_Bleomycin-R_OHBP_Dase"/>
</dbReference>
<organism evidence="2 3">
    <name type="scientific">Lentzea miocenica</name>
    <dbReference type="NCBI Taxonomy" id="3095431"/>
    <lineage>
        <taxon>Bacteria</taxon>
        <taxon>Bacillati</taxon>
        <taxon>Actinomycetota</taxon>
        <taxon>Actinomycetes</taxon>
        <taxon>Pseudonocardiales</taxon>
        <taxon>Pseudonocardiaceae</taxon>
        <taxon>Lentzea</taxon>
    </lineage>
</organism>
<protein>
    <submittedName>
        <fullName evidence="2">VOC family protein</fullName>
    </submittedName>
</protein>
<dbReference type="EMBL" id="JAXAVW010000032">
    <property type="protein sequence ID" value="MDX8035126.1"/>
    <property type="molecule type" value="Genomic_DNA"/>
</dbReference>
<dbReference type="InterPro" id="IPR041581">
    <property type="entry name" value="Glyoxalase_6"/>
</dbReference>
<dbReference type="CDD" id="cd07247">
    <property type="entry name" value="SgaA_N_like"/>
    <property type="match status" value="1"/>
</dbReference>
<dbReference type="PANTHER" id="PTHR33993:SF14">
    <property type="entry name" value="GB|AAF24581.1"/>
    <property type="match status" value="1"/>
</dbReference>
<sequence>MAVSIAPNTPQLAPLLSGSPCWAERTVDDLKGAIEFYTGLFGWHYADDDGYTVAMVDGIPVAGLPQGEPDSWRLYLVTPHARATAEKAFHLGGSVLRNPEDSADHTQSTVIADPTGAVVGFRHVPPDWRFGTGGHGAYAWAELNTRDGAAADEFFGELCHYDITQIGDGHRLDYASWSVEGTEVIGRQKMGREFPYGERSHWMVYFNAAPEIGTDSVAYRVLELGGRVTVEPYDTPFGRITVVEDHAGAAFSVIDQSRVIEAEPRTEVDDPYDD</sequence>
<evidence type="ECO:0000313" key="2">
    <source>
        <dbReference type="EMBL" id="MDX8035126.1"/>
    </source>
</evidence>
<keyword evidence="3" id="KW-1185">Reference proteome</keyword>
<feature type="domain" description="VOC" evidence="1">
    <location>
        <begin position="19"/>
        <end position="124"/>
    </location>
</feature>
<dbReference type="PANTHER" id="PTHR33993">
    <property type="entry name" value="GLYOXALASE-RELATED"/>
    <property type="match status" value="1"/>
</dbReference>
<comment type="caution">
    <text evidence="2">The sequence shown here is derived from an EMBL/GenBank/DDBJ whole genome shotgun (WGS) entry which is preliminary data.</text>
</comment>
<name>A0ABU4TAE2_9PSEU</name>
<dbReference type="Gene3D" id="3.10.180.10">
    <property type="entry name" value="2,3-Dihydroxybiphenyl 1,2-Dioxygenase, domain 1"/>
    <property type="match status" value="2"/>
</dbReference>
<dbReference type="PROSITE" id="PS51819">
    <property type="entry name" value="VOC"/>
    <property type="match status" value="1"/>
</dbReference>